<dbReference type="Proteomes" id="UP000011134">
    <property type="component" value="Unassembled WGS sequence"/>
</dbReference>
<proteinExistence type="predicted"/>
<dbReference type="Pfam" id="PF13649">
    <property type="entry name" value="Methyltransf_25"/>
    <property type="match status" value="1"/>
</dbReference>
<accession>L8J9M2</accession>
<dbReference type="EMBL" id="AMZO01000030">
    <property type="protein sequence ID" value="ELR64224.1"/>
    <property type="molecule type" value="Genomic_DNA"/>
</dbReference>
<protein>
    <recommendedName>
        <fullName evidence="1">Methyltransferase domain-containing protein</fullName>
    </recommendedName>
</protein>
<dbReference type="AlphaFoldDB" id="L8J9M2"/>
<feature type="domain" description="Methyltransferase" evidence="1">
    <location>
        <begin position="39"/>
        <end position="131"/>
    </location>
</feature>
<dbReference type="InterPro" id="IPR029063">
    <property type="entry name" value="SAM-dependent_MTases_sf"/>
</dbReference>
<dbReference type="SUPFAM" id="SSF53335">
    <property type="entry name" value="S-adenosyl-L-methionine-dependent methyltransferases"/>
    <property type="match status" value="1"/>
</dbReference>
<keyword evidence="3" id="KW-1185">Reference proteome</keyword>
<dbReference type="PATRIC" id="fig|1056511.3.peg.3729"/>
<gene>
    <name evidence="2" type="ORF">C942_02806</name>
</gene>
<evidence type="ECO:0000259" key="1">
    <source>
        <dbReference type="Pfam" id="PF13649"/>
    </source>
</evidence>
<sequence>MATVDWLNYLSNQKTLAPRAHLIEAHHVLCNLTQEKVAVDCGCGSGRDTIYLLEKDYQVFAFDNDIKCLEILTEHPLAAASPKLDVQLCSFSEFEFPRAHLINASACLFFCPKSDFPRLWLQIENSLYSGGIFCGHFISAVDINIDEELPVLTHTRHEIEQLLSAFYIVSWKEKQEFSAQLTGKKRPWLVHTIIAMKK</sequence>
<evidence type="ECO:0000313" key="3">
    <source>
        <dbReference type="Proteomes" id="UP000011134"/>
    </source>
</evidence>
<dbReference type="InterPro" id="IPR041698">
    <property type="entry name" value="Methyltransf_25"/>
</dbReference>
<dbReference type="OrthoDB" id="9804312at2"/>
<evidence type="ECO:0000313" key="2">
    <source>
        <dbReference type="EMBL" id="ELR64224.1"/>
    </source>
</evidence>
<dbReference type="CDD" id="cd02440">
    <property type="entry name" value="AdoMet_MTases"/>
    <property type="match status" value="1"/>
</dbReference>
<name>L8J9M2_9GAMM</name>
<comment type="caution">
    <text evidence="2">The sequence shown here is derived from an EMBL/GenBank/DDBJ whole genome shotgun (WGS) entry which is preliminary data.</text>
</comment>
<reference evidence="2 3" key="1">
    <citation type="submission" date="2012-12" db="EMBL/GenBank/DDBJ databases">
        <title>Genome Assembly of Photobacterium sp. AK15.</title>
        <authorList>
            <person name="Khatri I."/>
            <person name="Vaidya B."/>
            <person name="Srinivas T.N.R."/>
            <person name="Subramanian S."/>
            <person name="Pinnaka A."/>
        </authorList>
    </citation>
    <scope>NUCLEOTIDE SEQUENCE [LARGE SCALE GENOMIC DNA]</scope>
    <source>
        <strain evidence="2 3">AK15</strain>
    </source>
</reference>
<organism evidence="2 3">
    <name type="scientific">Photobacterium marinum</name>
    <dbReference type="NCBI Taxonomy" id="1056511"/>
    <lineage>
        <taxon>Bacteria</taxon>
        <taxon>Pseudomonadati</taxon>
        <taxon>Pseudomonadota</taxon>
        <taxon>Gammaproteobacteria</taxon>
        <taxon>Vibrionales</taxon>
        <taxon>Vibrionaceae</taxon>
        <taxon>Photobacterium</taxon>
    </lineage>
</organism>
<dbReference type="RefSeq" id="WP_007468466.1">
    <property type="nucleotide sequence ID" value="NZ_AMZO01000030.1"/>
</dbReference>
<dbReference type="Gene3D" id="3.40.50.150">
    <property type="entry name" value="Vaccinia Virus protein VP39"/>
    <property type="match status" value="1"/>
</dbReference>